<feature type="domain" description="LpxI C-terminal" evidence="1">
    <location>
        <begin position="138"/>
        <end position="270"/>
    </location>
</feature>
<comment type="caution">
    <text evidence="3">The sequence shown here is derived from an EMBL/GenBank/DDBJ whole genome shotgun (WGS) entry which is preliminary data.</text>
</comment>
<dbReference type="OrthoDB" id="9789836at2"/>
<dbReference type="Proteomes" id="UP000284605">
    <property type="component" value="Unassembled WGS sequence"/>
</dbReference>
<feature type="domain" description="LpxI N-terminal" evidence="2">
    <location>
        <begin position="4"/>
        <end position="134"/>
    </location>
</feature>
<dbReference type="Pfam" id="PF06230">
    <property type="entry name" value="LpxI_C"/>
    <property type="match status" value="1"/>
</dbReference>
<accession>A0A418WIT0</accession>
<sequence length="274" mass="28355">MRAKLGIIAGGGDLPVKLLDACRRQGRPAFVIGLTGSAEPRPEDGVADAWASIGSVGKILGLLRDAGCTGVVMAGNVRRPDFATLRLDWKGIKVIPRIVAAARHGDDHLLRSLVTIFEEEGFKVVGADQILDDLLMPAGPLGRYDLPPALMPDLERGIIIVRALGAVDVGQGAVVAGGDAVAVEAAEGTDRMLARAAELRAGWTVRDGLLVKLPKPNQEKRVDLPTIGVATVEGAAAAGLAGIAVAAGATLVLDRDALVARADALGLFVVGIRR</sequence>
<dbReference type="Pfam" id="PF17930">
    <property type="entry name" value="LpxI_N"/>
    <property type="match status" value="1"/>
</dbReference>
<dbReference type="Gene3D" id="3.40.50.20">
    <property type="match status" value="1"/>
</dbReference>
<protein>
    <submittedName>
        <fullName evidence="3">DUF1009 domain-containing protein</fullName>
    </submittedName>
</protein>
<reference evidence="3 4" key="1">
    <citation type="submission" date="2018-09" db="EMBL/GenBank/DDBJ databases">
        <authorList>
            <person name="Zhu H."/>
        </authorList>
    </citation>
    <scope>NUCLEOTIDE SEQUENCE [LARGE SCALE GENOMIC DNA]</scope>
    <source>
        <strain evidence="3 4">K1W22B-8</strain>
    </source>
</reference>
<dbReference type="AlphaFoldDB" id="A0A418WIT0"/>
<dbReference type="Gene3D" id="3.40.140.80">
    <property type="match status" value="1"/>
</dbReference>
<dbReference type="PANTHER" id="PTHR39962">
    <property type="entry name" value="BLL4848 PROTEIN"/>
    <property type="match status" value="1"/>
</dbReference>
<evidence type="ECO:0000313" key="3">
    <source>
        <dbReference type="EMBL" id="RJF89947.1"/>
    </source>
</evidence>
<gene>
    <name evidence="3" type="ORF">D3874_10705</name>
</gene>
<evidence type="ECO:0000259" key="2">
    <source>
        <dbReference type="Pfam" id="PF17930"/>
    </source>
</evidence>
<name>A0A418WIT0_9PROT</name>
<evidence type="ECO:0000259" key="1">
    <source>
        <dbReference type="Pfam" id="PF06230"/>
    </source>
</evidence>
<dbReference type="InterPro" id="IPR010415">
    <property type="entry name" value="LpxI_C"/>
</dbReference>
<dbReference type="PANTHER" id="PTHR39962:SF1">
    <property type="entry name" value="LPXI FAMILY PROTEIN"/>
    <property type="match status" value="1"/>
</dbReference>
<dbReference type="InterPro" id="IPR053174">
    <property type="entry name" value="LpxI"/>
</dbReference>
<keyword evidence="4" id="KW-1185">Reference proteome</keyword>
<organism evidence="3 4">
    <name type="scientific">Oleomonas cavernae</name>
    <dbReference type="NCBI Taxonomy" id="2320859"/>
    <lineage>
        <taxon>Bacteria</taxon>
        <taxon>Pseudomonadati</taxon>
        <taxon>Pseudomonadota</taxon>
        <taxon>Alphaproteobacteria</taxon>
        <taxon>Acetobacterales</taxon>
        <taxon>Acetobacteraceae</taxon>
        <taxon>Oleomonas</taxon>
    </lineage>
</organism>
<dbReference type="InterPro" id="IPR043167">
    <property type="entry name" value="LpxI_C_sf"/>
</dbReference>
<dbReference type="InterPro" id="IPR041255">
    <property type="entry name" value="LpxI_N"/>
</dbReference>
<proteinExistence type="predicted"/>
<evidence type="ECO:0000313" key="4">
    <source>
        <dbReference type="Proteomes" id="UP000284605"/>
    </source>
</evidence>
<dbReference type="EMBL" id="QYUK01000011">
    <property type="protein sequence ID" value="RJF89947.1"/>
    <property type="molecule type" value="Genomic_DNA"/>
</dbReference>